<sequence length="53" mass="5621">MRAPVGAGLLAMNDYAVTLKHRVGLIASKPAPAKSRLICANLVQPFTGARFRA</sequence>
<protein>
    <submittedName>
        <fullName evidence="1">Uncharacterized protein</fullName>
    </submittedName>
</protein>
<dbReference type="EMBL" id="CABVHP010000025">
    <property type="protein sequence ID" value="VVO36245.1"/>
    <property type="molecule type" value="Genomic_DNA"/>
</dbReference>
<gene>
    <name evidence="1" type="ORF">PS704_05418</name>
</gene>
<accession>A0A5E7FAA9</accession>
<evidence type="ECO:0000313" key="1">
    <source>
        <dbReference type="EMBL" id="VVO36245.1"/>
    </source>
</evidence>
<evidence type="ECO:0000313" key="2">
    <source>
        <dbReference type="Proteomes" id="UP000326557"/>
    </source>
</evidence>
<dbReference type="Proteomes" id="UP000326557">
    <property type="component" value="Unassembled WGS sequence"/>
</dbReference>
<name>A0A5E7FAA9_PSEFL</name>
<organism evidence="1 2">
    <name type="scientific">Pseudomonas fluorescens</name>
    <dbReference type="NCBI Taxonomy" id="294"/>
    <lineage>
        <taxon>Bacteria</taxon>
        <taxon>Pseudomonadati</taxon>
        <taxon>Pseudomonadota</taxon>
        <taxon>Gammaproteobacteria</taxon>
        <taxon>Pseudomonadales</taxon>
        <taxon>Pseudomonadaceae</taxon>
        <taxon>Pseudomonas</taxon>
    </lineage>
</organism>
<proteinExistence type="predicted"/>
<reference evidence="1 2" key="1">
    <citation type="submission" date="2019-09" db="EMBL/GenBank/DDBJ databases">
        <authorList>
            <person name="Chandra G."/>
            <person name="Truman W A."/>
        </authorList>
    </citation>
    <scope>NUCLEOTIDE SEQUENCE [LARGE SCALE GENOMIC DNA]</scope>
    <source>
        <strain evidence="1">PS704</strain>
    </source>
</reference>
<dbReference type="AlphaFoldDB" id="A0A5E7FAA9"/>